<sequence>MDFTWEEPASHALNSDLYLFTFLYPFLQTSPSTNAAITDSHTNLLGYISVKHTEIVANQRIIDRLYPIPKAYQLGVVHDGDLEGTEVLEGDNGTFYEPRQITSIRFTTILTATRARAGCLINGHETFRVAWRRAFEVRENLRGVLQYQRVDHREMLKVDVCAARESRARLRDVMSRVSEWTQLTQRLDEFSAEGSAVRRGSAIVDIDDSVRLNAV</sequence>
<name>A0AA39MRI5_9AGAR</name>
<accession>A0AA39MRI5</accession>
<dbReference type="AlphaFoldDB" id="A0AA39MRI5"/>
<dbReference type="EMBL" id="JAUEPT010000023">
    <property type="protein sequence ID" value="KAK0443165.1"/>
    <property type="molecule type" value="Genomic_DNA"/>
</dbReference>
<protein>
    <submittedName>
        <fullName evidence="1">Uncharacterized protein</fullName>
    </submittedName>
</protein>
<comment type="caution">
    <text evidence="1">The sequence shown here is derived from an EMBL/GenBank/DDBJ whole genome shotgun (WGS) entry which is preliminary data.</text>
</comment>
<keyword evidence="2" id="KW-1185">Reference proteome</keyword>
<reference evidence="1" key="1">
    <citation type="submission" date="2023-06" db="EMBL/GenBank/DDBJ databases">
        <authorList>
            <consortium name="Lawrence Berkeley National Laboratory"/>
            <person name="Ahrendt S."/>
            <person name="Sahu N."/>
            <person name="Indic B."/>
            <person name="Wong-Bajracharya J."/>
            <person name="Merenyi Z."/>
            <person name="Ke H.-M."/>
            <person name="Monk M."/>
            <person name="Kocsube S."/>
            <person name="Drula E."/>
            <person name="Lipzen A."/>
            <person name="Balint B."/>
            <person name="Henrissat B."/>
            <person name="Andreopoulos B."/>
            <person name="Martin F.M."/>
            <person name="Harder C.B."/>
            <person name="Rigling D."/>
            <person name="Ford K.L."/>
            <person name="Foster G.D."/>
            <person name="Pangilinan J."/>
            <person name="Papanicolaou A."/>
            <person name="Barry K."/>
            <person name="LaButti K."/>
            <person name="Viragh M."/>
            <person name="Koriabine M."/>
            <person name="Yan M."/>
            <person name="Riley R."/>
            <person name="Champramary S."/>
            <person name="Plett K.L."/>
            <person name="Tsai I.J."/>
            <person name="Slot J."/>
            <person name="Sipos G."/>
            <person name="Plett J."/>
            <person name="Nagy L.G."/>
            <person name="Grigoriev I.V."/>
        </authorList>
    </citation>
    <scope>NUCLEOTIDE SEQUENCE</scope>
    <source>
        <strain evidence="1">FPL87.14</strain>
    </source>
</reference>
<gene>
    <name evidence="1" type="ORF">EV421DRAFT_1903672</name>
</gene>
<evidence type="ECO:0000313" key="1">
    <source>
        <dbReference type="EMBL" id="KAK0443165.1"/>
    </source>
</evidence>
<dbReference type="Proteomes" id="UP001175226">
    <property type="component" value="Unassembled WGS sequence"/>
</dbReference>
<organism evidence="1 2">
    <name type="scientific">Armillaria borealis</name>
    <dbReference type="NCBI Taxonomy" id="47425"/>
    <lineage>
        <taxon>Eukaryota</taxon>
        <taxon>Fungi</taxon>
        <taxon>Dikarya</taxon>
        <taxon>Basidiomycota</taxon>
        <taxon>Agaricomycotina</taxon>
        <taxon>Agaricomycetes</taxon>
        <taxon>Agaricomycetidae</taxon>
        <taxon>Agaricales</taxon>
        <taxon>Marasmiineae</taxon>
        <taxon>Physalacriaceae</taxon>
        <taxon>Armillaria</taxon>
    </lineage>
</organism>
<proteinExistence type="predicted"/>
<evidence type="ECO:0000313" key="2">
    <source>
        <dbReference type="Proteomes" id="UP001175226"/>
    </source>
</evidence>